<accession>A0AAN8RUZ3</accession>
<dbReference type="Proteomes" id="UP001307849">
    <property type="component" value="Unassembled WGS sequence"/>
</dbReference>
<feature type="compositionally biased region" description="Low complexity" evidence="1">
    <location>
        <begin position="391"/>
        <end position="400"/>
    </location>
</feature>
<feature type="compositionally biased region" description="Polar residues" evidence="1">
    <location>
        <begin position="49"/>
        <end position="58"/>
    </location>
</feature>
<feature type="compositionally biased region" description="Low complexity" evidence="1">
    <location>
        <begin position="1"/>
        <end position="39"/>
    </location>
</feature>
<feature type="compositionally biased region" description="Basic residues" evidence="1">
    <location>
        <begin position="433"/>
        <end position="442"/>
    </location>
</feature>
<feature type="region of interest" description="Disordered" evidence="1">
    <location>
        <begin position="1"/>
        <end position="69"/>
    </location>
</feature>
<feature type="compositionally biased region" description="Basic and acidic residues" evidence="1">
    <location>
        <begin position="418"/>
        <end position="427"/>
    </location>
</feature>
<proteinExistence type="predicted"/>
<evidence type="ECO:0000313" key="3">
    <source>
        <dbReference type="Proteomes" id="UP001307849"/>
    </source>
</evidence>
<organism evidence="2 3">
    <name type="scientific">Arthrobotrys conoides</name>
    <dbReference type="NCBI Taxonomy" id="74498"/>
    <lineage>
        <taxon>Eukaryota</taxon>
        <taxon>Fungi</taxon>
        <taxon>Dikarya</taxon>
        <taxon>Ascomycota</taxon>
        <taxon>Pezizomycotina</taxon>
        <taxon>Orbiliomycetes</taxon>
        <taxon>Orbiliales</taxon>
        <taxon>Orbiliaceae</taxon>
        <taxon>Arthrobotrys</taxon>
    </lineage>
</organism>
<protein>
    <submittedName>
        <fullName evidence="2">Uncharacterized protein</fullName>
    </submittedName>
</protein>
<dbReference type="EMBL" id="JAVHJM010000003">
    <property type="protein sequence ID" value="KAK6516195.1"/>
    <property type="molecule type" value="Genomic_DNA"/>
</dbReference>
<gene>
    <name evidence="2" type="ORF">TWF506_006106</name>
</gene>
<reference evidence="2 3" key="1">
    <citation type="submission" date="2019-10" db="EMBL/GenBank/DDBJ databases">
        <authorList>
            <person name="Palmer J.M."/>
        </authorList>
    </citation>
    <scope>NUCLEOTIDE SEQUENCE [LARGE SCALE GENOMIC DNA]</scope>
    <source>
        <strain evidence="2 3">TWF506</strain>
    </source>
</reference>
<dbReference type="AlphaFoldDB" id="A0AAN8RUZ3"/>
<keyword evidence="3" id="KW-1185">Reference proteome</keyword>
<evidence type="ECO:0000256" key="1">
    <source>
        <dbReference type="SAM" id="MobiDB-lite"/>
    </source>
</evidence>
<feature type="region of interest" description="Disordered" evidence="1">
    <location>
        <begin position="381"/>
        <end position="447"/>
    </location>
</feature>
<comment type="caution">
    <text evidence="2">The sequence shown here is derived from an EMBL/GenBank/DDBJ whole genome shotgun (WGS) entry which is preliminary data.</text>
</comment>
<sequence length="493" mass="54063">MGDPQTTKTTQNTPKPEASVVPSSSTSSDSSSSSSSSTALPPPSKTSSRPATTVSAESDPTPEVPKTNMSGITALVNPITALKCGKTKVSIYSDVGTGMLAFEQRLLGEATSKIKGGQGTAQLLNPSNLVSMVLDDTVHVYGVNTSKKLSLLSPGYQAFELEIKNGLFAGCSNGESDGWFFYQDGDVKLGTATDIFEVPAMSENARPKKVEGLLKPLLDTKLAVCYDGEHRWLAYQDANNCIVLRNVDTDKYAVIENTRWTAQSKTPIGITFVPGHSTRGHIFVYYLHKDFSLRRAFIEIDETFDFRGYGEEVAVDKAGSITDWTQLAVIADTASKTNYVYAARNPATKQVSTVIDNWGSSITRLQEYYYSQIKHNHLVGSEKEGHHHGPGHVPHGNFPPYKFPGGSEGGYYPGGTRSSEHSHERFRPPPYPHSHHGGHGHYPHGPLHDMTDLEVELGKVNMNALLKLCFGEPRVEYNRQYYQTPHAHGQQYH</sequence>
<evidence type="ECO:0000313" key="2">
    <source>
        <dbReference type="EMBL" id="KAK6516195.1"/>
    </source>
</evidence>
<name>A0AAN8RUZ3_9PEZI</name>